<evidence type="ECO:0000313" key="1">
    <source>
        <dbReference type="EMBL" id="GGZ20469.1"/>
    </source>
</evidence>
<dbReference type="EMBL" id="BMWG01000002">
    <property type="protein sequence ID" value="GGZ20469.1"/>
    <property type="molecule type" value="Genomic_DNA"/>
</dbReference>
<organism evidence="1 2">
    <name type="scientific">Streptomyces inusitatus</name>
    <dbReference type="NCBI Taxonomy" id="68221"/>
    <lineage>
        <taxon>Bacteria</taxon>
        <taxon>Bacillati</taxon>
        <taxon>Actinomycetota</taxon>
        <taxon>Actinomycetes</taxon>
        <taxon>Kitasatosporales</taxon>
        <taxon>Streptomycetaceae</taxon>
        <taxon>Streptomyces</taxon>
    </lineage>
</organism>
<gene>
    <name evidence="1" type="ORF">GCM10010387_11780</name>
</gene>
<accession>A0A918PSG7</accession>
<reference evidence="1" key="2">
    <citation type="submission" date="2020-09" db="EMBL/GenBank/DDBJ databases">
        <authorList>
            <person name="Sun Q."/>
            <person name="Ohkuma M."/>
        </authorList>
    </citation>
    <scope>NUCLEOTIDE SEQUENCE</scope>
    <source>
        <strain evidence="1">JCM 4988</strain>
    </source>
</reference>
<protein>
    <submittedName>
        <fullName evidence="1">Uncharacterized protein</fullName>
    </submittedName>
</protein>
<sequence length="77" mass="8219">MFPGAYGADMTNSRRSPVVRESEFTLSQLRGDCVRMAPHWVVPATAAPVPVPASRIRGVVVSAASARLVDAMSEYGD</sequence>
<reference evidence="1" key="1">
    <citation type="journal article" date="2014" name="Int. J. Syst. Evol. Microbiol.">
        <title>Complete genome sequence of Corynebacterium casei LMG S-19264T (=DSM 44701T), isolated from a smear-ripened cheese.</title>
        <authorList>
            <consortium name="US DOE Joint Genome Institute (JGI-PGF)"/>
            <person name="Walter F."/>
            <person name="Albersmeier A."/>
            <person name="Kalinowski J."/>
            <person name="Ruckert C."/>
        </authorList>
    </citation>
    <scope>NUCLEOTIDE SEQUENCE</scope>
    <source>
        <strain evidence="1">JCM 4988</strain>
    </source>
</reference>
<dbReference type="AlphaFoldDB" id="A0A918PSG7"/>
<keyword evidence="2" id="KW-1185">Reference proteome</keyword>
<evidence type="ECO:0000313" key="2">
    <source>
        <dbReference type="Proteomes" id="UP000630936"/>
    </source>
</evidence>
<comment type="caution">
    <text evidence="1">The sequence shown here is derived from an EMBL/GenBank/DDBJ whole genome shotgun (WGS) entry which is preliminary data.</text>
</comment>
<proteinExistence type="predicted"/>
<name>A0A918PSG7_9ACTN</name>
<dbReference type="Proteomes" id="UP000630936">
    <property type="component" value="Unassembled WGS sequence"/>
</dbReference>